<dbReference type="GO" id="GO:0008143">
    <property type="term" value="F:poly(A) binding"/>
    <property type="evidence" value="ECO:0007669"/>
    <property type="project" value="TreeGrafter"/>
</dbReference>
<evidence type="ECO:0000256" key="7">
    <source>
        <dbReference type="HAMAP-Rule" id="MF_03181"/>
    </source>
</evidence>
<feature type="coiled-coil region" evidence="7">
    <location>
        <begin position="631"/>
        <end position="669"/>
    </location>
</feature>
<comment type="domain">
    <text evidence="7">Contains a pseudokinase domain. The protein kinase domain is predicted to be catalytically inactive because some of the residues important for catalytic activity are substituted and it lacks the equivalent of the binding site for a peptide substrate. However, it has retained an ATP-binding site and ATP-binding is required for mRNA degradation, stimulating the activity of the PAN2 nuclease in vitro. The nucleotide-binding site is juxtaposed to the RNase active site of PAN2 in the complex and may actually bind nucleosides of a poly(A) RNA rather than ATP, feeding the poly(A)-tail to the active site of the deadenylase and thus increasing the efficiency with which this distributive enzyme degrades oligo(A) RNAs.</text>
</comment>
<name>A0AAV0AR46_PHAPC</name>
<gene>
    <name evidence="7" type="primary">PAN3</name>
    <name evidence="10" type="ORF">PPACK8108_LOCUS6464</name>
</gene>
<dbReference type="GO" id="GO:0031251">
    <property type="term" value="C:PAN complex"/>
    <property type="evidence" value="ECO:0007669"/>
    <property type="project" value="UniProtKB-UniRule"/>
</dbReference>
<evidence type="ECO:0000256" key="1">
    <source>
        <dbReference type="ARBA" id="ARBA00004496"/>
    </source>
</evidence>
<dbReference type="FunFam" id="1.20.5.5160:FF:000002">
    <property type="entry name" value="PAN2-PAN3 deadenylation complex subunit PAN3"/>
    <property type="match status" value="1"/>
</dbReference>
<evidence type="ECO:0000256" key="2">
    <source>
        <dbReference type="ARBA" id="ARBA00022490"/>
    </source>
</evidence>
<feature type="region of interest" description="Disordered" evidence="8">
    <location>
        <begin position="1"/>
        <end position="65"/>
    </location>
</feature>
<keyword evidence="11" id="KW-1185">Reference proteome</keyword>
<dbReference type="GO" id="GO:0006397">
    <property type="term" value="P:mRNA processing"/>
    <property type="evidence" value="ECO:0007669"/>
    <property type="project" value="UniProtKB-KW"/>
</dbReference>
<dbReference type="Pfam" id="PF18101">
    <property type="entry name" value="Pan3_CK"/>
    <property type="match status" value="1"/>
</dbReference>
<keyword evidence="2 7" id="KW-0963">Cytoplasm</keyword>
<dbReference type="Gene3D" id="1.10.287.3700">
    <property type="match status" value="1"/>
</dbReference>
<dbReference type="InterPro" id="IPR030844">
    <property type="entry name" value="PAN3"/>
</dbReference>
<feature type="region of interest" description="Disordered" evidence="8">
    <location>
        <begin position="468"/>
        <end position="491"/>
    </location>
</feature>
<organism evidence="10 11">
    <name type="scientific">Phakopsora pachyrhizi</name>
    <name type="common">Asian soybean rust disease fungus</name>
    <dbReference type="NCBI Taxonomy" id="170000"/>
    <lineage>
        <taxon>Eukaryota</taxon>
        <taxon>Fungi</taxon>
        <taxon>Dikarya</taxon>
        <taxon>Basidiomycota</taxon>
        <taxon>Pucciniomycotina</taxon>
        <taxon>Pucciniomycetes</taxon>
        <taxon>Pucciniales</taxon>
        <taxon>Phakopsoraceae</taxon>
        <taxon>Phakopsora</taxon>
    </lineage>
</organism>
<dbReference type="Gene3D" id="1.20.5.5160">
    <property type="match status" value="1"/>
</dbReference>
<comment type="caution">
    <text evidence="10">The sequence shown here is derived from an EMBL/GenBank/DDBJ whole genome shotgun (WGS) entry which is preliminary data.</text>
</comment>
<feature type="binding site" evidence="7">
    <location>
        <begin position="436"/>
        <end position="443"/>
    </location>
    <ligand>
        <name>ATP</name>
        <dbReference type="ChEBI" id="CHEBI:30616"/>
    </ligand>
</feature>
<evidence type="ECO:0000256" key="6">
    <source>
        <dbReference type="ARBA" id="ARBA00023054"/>
    </source>
</evidence>
<feature type="compositionally biased region" description="Polar residues" evidence="8">
    <location>
        <begin position="88"/>
        <end position="110"/>
    </location>
</feature>
<reference evidence="10" key="1">
    <citation type="submission" date="2022-06" db="EMBL/GenBank/DDBJ databases">
        <authorList>
            <consortium name="SYNGENTA / RWTH Aachen University"/>
        </authorList>
    </citation>
    <scope>NUCLEOTIDE SEQUENCE</scope>
</reference>
<sequence length="761" mass="84216">MGTRSAAIQIRAPSVSASVTPSRPNPVPSNSSSATQPPIDAKNLSIHSADGKLSTDTQHESEKLSIHPSIFQNVLLNGSYKNEKEGTYDQSHQPSLITGNGGKSSPSSPRKFSLPILSRTATAASTGFPSASLTTSAPVFIPGSTINHQNVSKTGSPAKLNMAAAEFEPSGLTHSEPNTMYTHSSSSDPQSSFQSTSSTSFAVDPQFQARNPYAYNTDPLHHHESHSFNDSYLGHSRIAAPSLSNFQRPLNYHLYAPPLPHSSNQHPDQLLSNSFFMPASIHETLQKKSAAILQGPTHEVARSPEDLEVYHSLVVIDSPHSNPNSAISHTPIPSTAIKSTISFSHHQTNPISTFRGPYFSKIFKNPSWIYKAFCNLDGKAYCLYRIEGFQLNQRHGEAAIGQVERWRMIRHPSIVNIREAFTTRAFGDQSIAFAFDYHPLSHSLYDEHISSSRKKSVFVSASNASLENETSNRGNFNSNSQYSNNRSVNGHSKRSSLLSEKIIWSYVMQIANAIKTVHLANLAVRTIDSTKILLTGPNRVRINGCGILDVLEYSPTQSVEDLQREDLRDLGNLICSIASSSDCSKSNPNAITQGLEYVKQFYSKEMKGVVDYLIDSTADATIDGLLGMVFHKSFEELARAFNHNDLLEECLARELENGRLVRLMTKLGFINERPEFDHDPSWSETSERYLLKLFRDYVFHQVDSVGKPVIDLSHVLTCLNKLDAGLDERITLISRDDQTCAVVSYAEIKRILDSAFRDLSR</sequence>
<dbReference type="GO" id="GO:0000932">
    <property type="term" value="C:P-body"/>
    <property type="evidence" value="ECO:0007669"/>
    <property type="project" value="TreeGrafter"/>
</dbReference>
<dbReference type="InterPro" id="IPR011009">
    <property type="entry name" value="Kinase-like_dom_sf"/>
</dbReference>
<dbReference type="EMBL" id="CALTRL010001232">
    <property type="protein sequence ID" value="CAH7671664.1"/>
    <property type="molecule type" value="Genomic_DNA"/>
</dbReference>
<dbReference type="AlphaFoldDB" id="A0AAV0AR46"/>
<feature type="domain" description="Pan3 C-terminal knob" evidence="9">
    <location>
        <begin position="622"/>
        <end position="759"/>
    </location>
</feature>
<feature type="compositionally biased region" description="Polar residues" evidence="8">
    <location>
        <begin position="172"/>
        <end position="183"/>
    </location>
</feature>
<dbReference type="InterPro" id="IPR041332">
    <property type="entry name" value="Pan3_CK"/>
</dbReference>
<feature type="region of interest" description="Disordered" evidence="8">
    <location>
        <begin position="84"/>
        <end position="112"/>
    </location>
</feature>
<comment type="domain">
    <text evidence="7">The N-terminal zinc finger binds to poly(A) RNA.</text>
</comment>
<feature type="compositionally biased region" description="Low complexity" evidence="8">
    <location>
        <begin position="18"/>
        <end position="33"/>
    </location>
</feature>
<dbReference type="GO" id="GO:0000289">
    <property type="term" value="P:nuclear-transcribed mRNA poly(A) tail shortening"/>
    <property type="evidence" value="ECO:0007669"/>
    <property type="project" value="UniProtKB-UniRule"/>
</dbReference>
<comment type="domain">
    <text evidence="7">The pseudokinase domain, the coiled-coil (CC), and C-terminal knob domain (CK) form a structural unit (PKC) that forms an extensive high-affinity interaction surface for PAN2.</text>
</comment>
<evidence type="ECO:0000313" key="10">
    <source>
        <dbReference type="EMBL" id="CAH7671664.1"/>
    </source>
</evidence>
<protein>
    <recommendedName>
        <fullName evidence="7">PAN2-PAN3 deadenylation complex subunit PAN3</fullName>
    </recommendedName>
    <alternativeName>
        <fullName evidence="7">PAB1P-dependent poly(A)-specific ribonuclease</fullName>
    </alternativeName>
    <alternativeName>
        <fullName evidence="7">Poly(A)-nuclease deadenylation complex subunit 3</fullName>
        <shortName evidence="7">PAN deadenylation complex subunit 3</shortName>
    </alternativeName>
</protein>
<keyword evidence="4 7" id="KW-0547">Nucleotide-binding</keyword>
<evidence type="ECO:0000256" key="3">
    <source>
        <dbReference type="ARBA" id="ARBA00022664"/>
    </source>
</evidence>
<evidence type="ECO:0000256" key="4">
    <source>
        <dbReference type="ARBA" id="ARBA00022741"/>
    </source>
</evidence>
<dbReference type="FunFam" id="1.10.287.3700:FF:000001">
    <property type="entry name" value="PAN2-PAN3 deadenylation complex subunit PAN3"/>
    <property type="match status" value="1"/>
</dbReference>
<evidence type="ECO:0000259" key="9">
    <source>
        <dbReference type="Pfam" id="PF18101"/>
    </source>
</evidence>
<comment type="subunit">
    <text evidence="7">Homodimer. Forms a heterotrimer with a catalytic subunit PAN2 to form the poly(A)-nuclease (PAN) deadenylation complex. Interacts (via PAM-2 motif) with poly(A)-binding protein PAB1 (via PABC domain), conferring substrate specificity of the enzyme complex.</text>
</comment>
<comment type="caution">
    <text evidence="7">Lacks conserved residue(s) required for the propagation of feature annotation.</text>
</comment>
<dbReference type="Proteomes" id="UP001153365">
    <property type="component" value="Unassembled WGS sequence"/>
</dbReference>
<dbReference type="SUPFAM" id="SSF56112">
    <property type="entry name" value="Protein kinase-like (PK-like)"/>
    <property type="match status" value="1"/>
</dbReference>
<keyword evidence="5 7" id="KW-0067">ATP-binding</keyword>
<comment type="function">
    <text evidence="7">Regulatory subunit of the poly(A)-nuclease (PAN) deadenylation complex, one of two cytoplasmic mRNA deadenylases involved in mRNA turnover. PAN specifically shortens poly(A) tails of RNA and the activity is stimulated by poly(A)-binding protein PAB1. PAN deadenylation is followed by rapid degradation of the shortened mRNA tails by the CCR4-NOT complex. Deadenylated mRNAs are then degraded by two alternative mechanisms, namely exosome-mediated 3'-5' exonucleolytic degradation, or deadenlyation-dependent mRNA decaping and subsequent 5'-3' exonucleolytic degradation by XRN1. May also be involved in post-transcriptional maturation of mRNA poly(A) tails. PAN3 acts as a positive regulator for PAN activity, recruiting the catalytic subunit PAN2 to mRNA via its interaction with RNA and with PAB1.</text>
</comment>
<dbReference type="PANTHER" id="PTHR12272">
    <property type="entry name" value="DEADENYLATION COMPLEX SUBUNIT PAN3"/>
    <property type="match status" value="1"/>
</dbReference>
<comment type="similarity">
    <text evidence="7">Belongs to the protein kinase superfamily. PAN3 family.</text>
</comment>
<dbReference type="HAMAP" id="MF_03181">
    <property type="entry name" value="PAN3"/>
    <property type="match status" value="1"/>
</dbReference>
<feature type="compositionally biased region" description="Low complexity" evidence="8">
    <location>
        <begin position="184"/>
        <end position="200"/>
    </location>
</feature>
<accession>A0AAV0AR46</accession>
<feature type="region of interest" description="Disordered" evidence="8">
    <location>
        <begin position="170"/>
        <end position="200"/>
    </location>
</feature>
<proteinExistence type="inferred from homology"/>
<evidence type="ECO:0000256" key="8">
    <source>
        <dbReference type="SAM" id="MobiDB-lite"/>
    </source>
</evidence>
<evidence type="ECO:0000313" key="11">
    <source>
        <dbReference type="Proteomes" id="UP001153365"/>
    </source>
</evidence>
<dbReference type="GO" id="GO:0005524">
    <property type="term" value="F:ATP binding"/>
    <property type="evidence" value="ECO:0007669"/>
    <property type="project" value="UniProtKB-UniRule"/>
</dbReference>
<evidence type="ECO:0000256" key="5">
    <source>
        <dbReference type="ARBA" id="ARBA00022840"/>
    </source>
</evidence>
<feature type="region of interest" description="Knob domain" evidence="7">
    <location>
        <begin position="670"/>
        <end position="761"/>
    </location>
</feature>
<dbReference type="PANTHER" id="PTHR12272:SF11">
    <property type="entry name" value="PAN2-PAN3 DEADENYLATION COMPLEX SUBUNIT PAN3"/>
    <property type="match status" value="1"/>
</dbReference>
<dbReference type="Gene3D" id="1.10.510.10">
    <property type="entry name" value="Transferase(Phosphotransferase) domain 1"/>
    <property type="match status" value="1"/>
</dbReference>
<keyword evidence="6 7" id="KW-0175">Coiled coil</keyword>
<comment type="subcellular location">
    <subcellularLocation>
        <location evidence="1 7">Cytoplasm</location>
    </subcellularLocation>
</comment>
<keyword evidence="3 7" id="KW-0507">mRNA processing</keyword>
<feature type="binding site" evidence="7">
    <location>
        <begin position="530"/>
        <end position="531"/>
    </location>
    <ligand>
        <name>ATP</name>
        <dbReference type="ChEBI" id="CHEBI:30616"/>
    </ligand>
</feature>